<feature type="domain" description="DUF4351" evidence="1">
    <location>
        <begin position="262"/>
        <end position="316"/>
    </location>
</feature>
<evidence type="ECO:0000313" key="3">
    <source>
        <dbReference type="Proteomes" id="UP000019812"/>
    </source>
</evidence>
<gene>
    <name evidence="2" type="ORF">CAPSK01_000999</name>
</gene>
<dbReference type="AlphaFoldDB" id="A0A084Y3G0"/>
<organism evidence="2 3">
    <name type="scientific">Candidatus Accumulibacter vicinus</name>
    <dbReference type="NCBI Taxonomy" id="2954382"/>
    <lineage>
        <taxon>Bacteria</taxon>
        <taxon>Pseudomonadati</taxon>
        <taxon>Pseudomonadota</taxon>
        <taxon>Betaproteobacteria</taxon>
        <taxon>Candidatus Accumulibacter</taxon>
    </lineage>
</organism>
<proteinExistence type="predicted"/>
<dbReference type="RefSeq" id="WP_034923103.1">
    <property type="nucleotide sequence ID" value="NZ_JDSS02000016.1"/>
</dbReference>
<dbReference type="PANTHER" id="PTHR35586:SF1">
    <property type="entry name" value="SLL1691 PROTEIN"/>
    <property type="match status" value="1"/>
</dbReference>
<dbReference type="InterPro" id="IPR025587">
    <property type="entry name" value="DUF4351"/>
</dbReference>
<dbReference type="Pfam" id="PF14261">
    <property type="entry name" value="DUF4351"/>
    <property type="match status" value="1"/>
</dbReference>
<evidence type="ECO:0000313" key="2">
    <source>
        <dbReference type="EMBL" id="KFB69254.1"/>
    </source>
</evidence>
<dbReference type="Proteomes" id="UP000019812">
    <property type="component" value="Unassembled WGS sequence"/>
</dbReference>
<dbReference type="STRING" id="1457154.CAPSK01_000999"/>
<sequence length="321" mass="37313">MAAQAAPGDDYDTPWKDALTRYFPEFMAFYFPLAHAEIDWQQPHVFLDQELAQVVQDAELGKRLVDRLVQVTTLASGEQWVYIHVEVQGQHDAAFPERLFTYNYRLYDRYRRPIASLAVLADDRESWKPTHYGYQLFGCEVGIHFPTVKILDYAGQIEVLLEDPNPFALVTSAHLFTRRTRGDPEQRYAAKWQLAKLLYERHWDKQRIIDLFGVIDWLMRLPNELEQRLLQEVYTLERNVTMPYVTSAERFGIEKGRQQGLQQGLQQGEVALLQRQLSRRFGPLPDAVRARLTGASIDQLETWAIRVLDAASLDEVFDQRA</sequence>
<dbReference type="PANTHER" id="PTHR35586">
    <property type="entry name" value="SLL1691 PROTEIN"/>
    <property type="match status" value="1"/>
</dbReference>
<comment type="caution">
    <text evidence="2">The sequence shown here is derived from an EMBL/GenBank/DDBJ whole genome shotgun (WGS) entry which is preliminary data.</text>
</comment>
<accession>A0A084Y3G0</accession>
<dbReference type="EMBL" id="JDSS02000016">
    <property type="protein sequence ID" value="KFB69254.1"/>
    <property type="molecule type" value="Genomic_DNA"/>
</dbReference>
<name>A0A084Y3G0_9PROT</name>
<evidence type="ECO:0000259" key="1">
    <source>
        <dbReference type="Pfam" id="PF14261"/>
    </source>
</evidence>
<protein>
    <recommendedName>
        <fullName evidence="1">DUF4351 domain-containing protein</fullName>
    </recommendedName>
</protein>
<reference evidence="2 3" key="1">
    <citation type="submission" date="2014-07" db="EMBL/GenBank/DDBJ databases">
        <title>Expanding our view of genomic diversity in Candidatus Accumulibacter clades.</title>
        <authorList>
            <person name="Skennerton C.T."/>
            <person name="Barr J.J."/>
            <person name="Slater F.R."/>
            <person name="Bond P.L."/>
            <person name="Tyson G.W."/>
        </authorList>
    </citation>
    <scope>NUCLEOTIDE SEQUENCE [LARGE SCALE GENOMIC DNA]</scope>
    <source>
        <strain evidence="3">SK-01</strain>
    </source>
</reference>